<organism evidence="2 3">
    <name type="scientific">Paraburkholderia humisilvae</name>
    <dbReference type="NCBI Taxonomy" id="627669"/>
    <lineage>
        <taxon>Bacteria</taxon>
        <taxon>Pseudomonadati</taxon>
        <taxon>Pseudomonadota</taxon>
        <taxon>Betaproteobacteria</taxon>
        <taxon>Burkholderiales</taxon>
        <taxon>Burkholderiaceae</taxon>
        <taxon>Paraburkholderia</taxon>
    </lineage>
</organism>
<evidence type="ECO:0000313" key="3">
    <source>
        <dbReference type="Proteomes" id="UP000494363"/>
    </source>
</evidence>
<keyword evidence="3" id="KW-1185">Reference proteome</keyword>
<sequence length="368" mass="40862">MSNDSLRNTEKPEGHHDAVTRPRGWRETMAELLEVAEARNSQGGGLRANPEGQRRIDAARSLLASAPQYDGSQPVKRPVSLVGMREAILTPLRDERDEDGMMGHPALPDLDEDVGIVEFLMAFGIQAAFVMMERDAPETYQRWTACNSANCSDWEPGRPEGEDWLLIAIYDSNDGPCALYVRDLKREHSPRRRRVPMVQPEGDAVRKAWDAVKVQIGTDGWTTGDEINYRGFFNWGWQLYAQSLPAAMRDVLGGATKQTYEFDVGELAAAGAAYALHASDKLRPFSQGDGGYDKEAPPMWPWAEHDWQPGKVRDDLVKSARMIVAEIVRHDIASGSTPHTQPHPLKQHAEDRGGRPICVATRGGEAPD</sequence>
<evidence type="ECO:0000256" key="1">
    <source>
        <dbReference type="SAM" id="MobiDB-lite"/>
    </source>
</evidence>
<protein>
    <submittedName>
        <fullName evidence="2">Uncharacterized protein</fullName>
    </submittedName>
</protein>
<dbReference type="RefSeq" id="WP_175226548.1">
    <property type="nucleotide sequence ID" value="NZ_CADIKH010000009.1"/>
</dbReference>
<dbReference type="EMBL" id="CADIKH010000009">
    <property type="protein sequence ID" value="CAB3754153.1"/>
    <property type="molecule type" value="Genomic_DNA"/>
</dbReference>
<name>A0A6J5DJM8_9BURK</name>
<feature type="compositionally biased region" description="Basic and acidic residues" evidence="1">
    <location>
        <begin position="7"/>
        <end position="24"/>
    </location>
</feature>
<reference evidence="2 3" key="1">
    <citation type="submission" date="2020-04" db="EMBL/GenBank/DDBJ databases">
        <authorList>
            <person name="De Canck E."/>
        </authorList>
    </citation>
    <scope>NUCLEOTIDE SEQUENCE [LARGE SCALE GENOMIC DNA]</scope>
    <source>
        <strain evidence="2 3">LMG 29542</strain>
    </source>
</reference>
<dbReference type="Proteomes" id="UP000494363">
    <property type="component" value="Unassembled WGS sequence"/>
</dbReference>
<accession>A0A6J5DJM8</accession>
<evidence type="ECO:0000313" key="2">
    <source>
        <dbReference type="EMBL" id="CAB3754153.1"/>
    </source>
</evidence>
<feature type="region of interest" description="Disordered" evidence="1">
    <location>
        <begin position="1"/>
        <end position="24"/>
    </location>
</feature>
<gene>
    <name evidence="2" type="ORF">LMG29542_02265</name>
</gene>
<dbReference type="AlphaFoldDB" id="A0A6J5DJM8"/>
<proteinExistence type="predicted"/>
<feature type="region of interest" description="Disordered" evidence="1">
    <location>
        <begin position="332"/>
        <end position="368"/>
    </location>
</feature>